<dbReference type="EMBL" id="CAMXCT010003179">
    <property type="protein sequence ID" value="CAI4002892.1"/>
    <property type="molecule type" value="Genomic_DNA"/>
</dbReference>
<feature type="compositionally biased region" description="Low complexity" evidence="1">
    <location>
        <begin position="23"/>
        <end position="33"/>
    </location>
</feature>
<gene>
    <name evidence="2" type="ORF">C1SCF055_LOCUS28807</name>
</gene>
<dbReference type="EMBL" id="CAMXCT020003179">
    <property type="protein sequence ID" value="CAL1156267.1"/>
    <property type="molecule type" value="Genomic_DNA"/>
</dbReference>
<accession>A0A9P1GA87</accession>
<feature type="region of interest" description="Disordered" evidence="1">
    <location>
        <begin position="23"/>
        <end position="87"/>
    </location>
</feature>
<proteinExistence type="predicted"/>
<feature type="non-terminal residue" evidence="2">
    <location>
        <position position="185"/>
    </location>
</feature>
<dbReference type="EMBL" id="CAMXCT030003179">
    <property type="protein sequence ID" value="CAL4790204.1"/>
    <property type="molecule type" value="Genomic_DNA"/>
</dbReference>
<dbReference type="Proteomes" id="UP001152797">
    <property type="component" value="Unassembled WGS sequence"/>
</dbReference>
<sequence length="185" mass="19887">MGSMGSGHSECCGVKKSGDCGAISGAFSGASAPSEDRSKDSKARVVHEEEANPARSLEVETPQSTESPRRLDRRGNPILPRELTPGGVTHHVTFADEEGQPVEEVVEVLKRQASATDRLANGFKAIQSSFGCGKIMSRESVANLRAAAMALLALHPKRPRLLSIRAVPAVQMPVEYPRPEQVVRY</sequence>
<dbReference type="AlphaFoldDB" id="A0A9P1GA87"/>
<comment type="caution">
    <text evidence="2">The sequence shown here is derived from an EMBL/GenBank/DDBJ whole genome shotgun (WGS) entry which is preliminary data.</text>
</comment>
<protein>
    <submittedName>
        <fullName evidence="2">Uncharacterized protein</fullName>
    </submittedName>
</protein>
<keyword evidence="4" id="KW-1185">Reference proteome</keyword>
<name>A0A9P1GA87_9DINO</name>
<reference evidence="3" key="2">
    <citation type="submission" date="2024-04" db="EMBL/GenBank/DDBJ databases">
        <authorList>
            <person name="Chen Y."/>
            <person name="Shah S."/>
            <person name="Dougan E. K."/>
            <person name="Thang M."/>
            <person name="Chan C."/>
        </authorList>
    </citation>
    <scope>NUCLEOTIDE SEQUENCE [LARGE SCALE GENOMIC DNA]</scope>
</reference>
<evidence type="ECO:0000313" key="3">
    <source>
        <dbReference type="EMBL" id="CAL1156267.1"/>
    </source>
</evidence>
<evidence type="ECO:0000313" key="4">
    <source>
        <dbReference type="Proteomes" id="UP001152797"/>
    </source>
</evidence>
<evidence type="ECO:0000256" key="1">
    <source>
        <dbReference type="SAM" id="MobiDB-lite"/>
    </source>
</evidence>
<evidence type="ECO:0000313" key="2">
    <source>
        <dbReference type="EMBL" id="CAI4002892.1"/>
    </source>
</evidence>
<reference evidence="2" key="1">
    <citation type="submission" date="2022-10" db="EMBL/GenBank/DDBJ databases">
        <authorList>
            <person name="Chen Y."/>
            <person name="Dougan E. K."/>
            <person name="Chan C."/>
            <person name="Rhodes N."/>
            <person name="Thang M."/>
        </authorList>
    </citation>
    <scope>NUCLEOTIDE SEQUENCE</scope>
</reference>
<dbReference type="OrthoDB" id="409282at2759"/>
<feature type="compositionally biased region" description="Basic and acidic residues" evidence="1">
    <location>
        <begin position="34"/>
        <end position="52"/>
    </location>
</feature>
<feature type="non-terminal residue" evidence="2">
    <location>
        <position position="1"/>
    </location>
</feature>
<organism evidence="2">
    <name type="scientific">Cladocopium goreaui</name>
    <dbReference type="NCBI Taxonomy" id="2562237"/>
    <lineage>
        <taxon>Eukaryota</taxon>
        <taxon>Sar</taxon>
        <taxon>Alveolata</taxon>
        <taxon>Dinophyceae</taxon>
        <taxon>Suessiales</taxon>
        <taxon>Symbiodiniaceae</taxon>
        <taxon>Cladocopium</taxon>
    </lineage>
</organism>